<dbReference type="PANTHER" id="PTHR15141">
    <property type="entry name" value="TRANSCRIPTION ELONGATION FACTOR B POLYPEPTIDE 3"/>
    <property type="match status" value="1"/>
</dbReference>
<dbReference type="PANTHER" id="PTHR15141:SF76">
    <property type="entry name" value="TRANSCRIPTION ELONGATION FACTOR B POLYPEPTIDE 3"/>
    <property type="match status" value="1"/>
</dbReference>
<dbReference type="GO" id="GO:0006368">
    <property type="term" value="P:transcription elongation by RNA polymerase II"/>
    <property type="evidence" value="ECO:0007669"/>
    <property type="project" value="InterPro"/>
</dbReference>
<feature type="compositionally biased region" description="Polar residues" evidence="1">
    <location>
        <begin position="260"/>
        <end position="273"/>
    </location>
</feature>
<dbReference type="EMBL" id="MU854420">
    <property type="protein sequence ID" value="KAK4038725.1"/>
    <property type="molecule type" value="Genomic_DNA"/>
</dbReference>
<dbReference type="Gene3D" id="6.10.250.3180">
    <property type="match status" value="1"/>
</dbReference>
<feature type="compositionally biased region" description="Low complexity" evidence="1">
    <location>
        <begin position="314"/>
        <end position="326"/>
    </location>
</feature>
<keyword evidence="3" id="KW-1185">Reference proteome</keyword>
<reference evidence="3" key="1">
    <citation type="journal article" date="2023" name="Mol. Phylogenet. Evol.">
        <title>Genome-scale phylogeny and comparative genomics of the fungal order Sordariales.</title>
        <authorList>
            <person name="Hensen N."/>
            <person name="Bonometti L."/>
            <person name="Westerberg I."/>
            <person name="Brannstrom I.O."/>
            <person name="Guillou S."/>
            <person name="Cros-Aarteil S."/>
            <person name="Calhoun S."/>
            <person name="Haridas S."/>
            <person name="Kuo A."/>
            <person name="Mondo S."/>
            <person name="Pangilinan J."/>
            <person name="Riley R."/>
            <person name="LaButti K."/>
            <person name="Andreopoulos B."/>
            <person name="Lipzen A."/>
            <person name="Chen C."/>
            <person name="Yan M."/>
            <person name="Daum C."/>
            <person name="Ng V."/>
            <person name="Clum A."/>
            <person name="Steindorff A."/>
            <person name="Ohm R.A."/>
            <person name="Martin F."/>
            <person name="Silar P."/>
            <person name="Natvig D.O."/>
            <person name="Lalanne C."/>
            <person name="Gautier V."/>
            <person name="Ament-Velasquez S.L."/>
            <person name="Kruys A."/>
            <person name="Hutchinson M.I."/>
            <person name="Powell A.J."/>
            <person name="Barry K."/>
            <person name="Miller A.N."/>
            <person name="Grigoriev I.V."/>
            <person name="Debuchy R."/>
            <person name="Gladieux P."/>
            <person name="Hiltunen Thoren M."/>
            <person name="Johannesson H."/>
        </authorList>
    </citation>
    <scope>NUCLEOTIDE SEQUENCE [LARGE SCALE GENOMIC DNA]</scope>
    <source>
        <strain evidence="3">CBS 284.82</strain>
    </source>
</reference>
<gene>
    <name evidence="2" type="ORF">C8A01DRAFT_17217</name>
</gene>
<evidence type="ECO:0000313" key="2">
    <source>
        <dbReference type="EMBL" id="KAK4038725.1"/>
    </source>
</evidence>
<feature type="compositionally biased region" description="Low complexity" evidence="1">
    <location>
        <begin position="362"/>
        <end position="373"/>
    </location>
</feature>
<sequence>MTGPVETPIGPRSLADMCLTLAIDNIRHIVSLGDLPRHLTDPLLNAVKTAEQLHTLELNSDDIYDETPSHWIRIISRDFPALARRHNYAPQNPKSWHKVYDKYKKLEEEEIAAATEKLSKQLAARTEQKQSRAATIISAEEGGKLRRTRAQPGFTSRAPKGSFIQQTRKQLRVESRRFNLPTPTGQLYVPPGQIKKVPDFMVEDARRRELSSQAIRPPPPLNWGRGPSGIVQDREGKEAQTASARDREEREARLLKIKNAGQSKAGTTGNILSFSDDEDDAEVVDLTGGPEAEDADLFGGLGPDEDLFGDVVPKKTVSSASSSSRKGPPPPPTANQAAKRRRSIEAKAPEQPAKRRRGLEETTTSASSAPKTARVTPPPTANPSLKRRSTGLSAAPGANRGLQPPPKPVSKTTAKSNASSRPSVAPTVDDQPPRSHPLTTPRDARHPFPKPGQGNPRGALSQTGPFTFVEDETPTEEDTTRRSQAPAQKPKRPYVYPVCRPPARLK</sequence>
<organism evidence="2 3">
    <name type="scientific">Parachaetomium inaequale</name>
    <dbReference type="NCBI Taxonomy" id="2588326"/>
    <lineage>
        <taxon>Eukaryota</taxon>
        <taxon>Fungi</taxon>
        <taxon>Dikarya</taxon>
        <taxon>Ascomycota</taxon>
        <taxon>Pezizomycotina</taxon>
        <taxon>Sordariomycetes</taxon>
        <taxon>Sordariomycetidae</taxon>
        <taxon>Sordariales</taxon>
        <taxon>Chaetomiaceae</taxon>
        <taxon>Parachaetomium</taxon>
    </lineage>
</organism>
<feature type="compositionally biased region" description="Polar residues" evidence="1">
    <location>
        <begin position="410"/>
        <end position="422"/>
    </location>
</feature>
<feature type="region of interest" description="Disordered" evidence="1">
    <location>
        <begin position="208"/>
        <end position="506"/>
    </location>
</feature>
<comment type="caution">
    <text evidence="2">The sequence shown here is derived from an EMBL/GenBank/DDBJ whole genome shotgun (WGS) entry which is preliminary data.</text>
</comment>
<proteinExistence type="predicted"/>
<feature type="compositionally biased region" description="Basic and acidic residues" evidence="1">
    <location>
        <begin position="232"/>
        <end position="254"/>
    </location>
</feature>
<dbReference type="Proteomes" id="UP001303115">
    <property type="component" value="Unassembled WGS sequence"/>
</dbReference>
<evidence type="ECO:0000313" key="3">
    <source>
        <dbReference type="Proteomes" id="UP001303115"/>
    </source>
</evidence>
<dbReference type="AlphaFoldDB" id="A0AAN6PHN1"/>
<accession>A0AAN6PHN1</accession>
<dbReference type="InterPro" id="IPR051870">
    <property type="entry name" value="Elongin-A_domain"/>
</dbReference>
<dbReference type="InterPro" id="IPR010684">
    <property type="entry name" value="RNA_pol_II_trans_fac_SIII_A"/>
</dbReference>
<name>A0AAN6PHN1_9PEZI</name>
<protein>
    <submittedName>
        <fullName evidence="2">RNA polymerase II transcription factor SIII subunit A-domain-containing protein</fullName>
    </submittedName>
</protein>
<evidence type="ECO:0000256" key="1">
    <source>
        <dbReference type="SAM" id="MobiDB-lite"/>
    </source>
</evidence>
<dbReference type="GO" id="GO:0070449">
    <property type="term" value="C:elongin complex"/>
    <property type="evidence" value="ECO:0007669"/>
    <property type="project" value="InterPro"/>
</dbReference>
<dbReference type="Pfam" id="PF06881">
    <property type="entry name" value="Elongin_A"/>
    <property type="match status" value="1"/>
</dbReference>